<evidence type="ECO:0000313" key="4">
    <source>
        <dbReference type="Proteomes" id="UP000077266"/>
    </source>
</evidence>
<dbReference type="Proteomes" id="UP000077266">
    <property type="component" value="Unassembled WGS sequence"/>
</dbReference>
<dbReference type="InterPro" id="IPR045341">
    <property type="entry name" value="DUF6532"/>
</dbReference>
<dbReference type="EMBL" id="KV426080">
    <property type="protein sequence ID" value="KZV89153.1"/>
    <property type="molecule type" value="Genomic_DNA"/>
</dbReference>
<feature type="region of interest" description="Disordered" evidence="1">
    <location>
        <begin position="172"/>
        <end position="195"/>
    </location>
</feature>
<gene>
    <name evidence="3" type="ORF">EXIGLDRAFT_796577</name>
</gene>
<dbReference type="InParanoid" id="A0A165FKQ8"/>
<protein>
    <recommendedName>
        <fullName evidence="2">DUF6532 domain-containing protein</fullName>
    </recommendedName>
</protein>
<evidence type="ECO:0000313" key="3">
    <source>
        <dbReference type="EMBL" id="KZV89153.1"/>
    </source>
</evidence>
<keyword evidence="4" id="KW-1185">Reference proteome</keyword>
<feature type="region of interest" description="Disordered" evidence="1">
    <location>
        <begin position="1"/>
        <end position="135"/>
    </location>
</feature>
<dbReference type="Pfam" id="PF20149">
    <property type="entry name" value="DUF6532"/>
    <property type="match status" value="1"/>
</dbReference>
<organism evidence="3 4">
    <name type="scientific">Exidia glandulosa HHB12029</name>
    <dbReference type="NCBI Taxonomy" id="1314781"/>
    <lineage>
        <taxon>Eukaryota</taxon>
        <taxon>Fungi</taxon>
        <taxon>Dikarya</taxon>
        <taxon>Basidiomycota</taxon>
        <taxon>Agaricomycotina</taxon>
        <taxon>Agaricomycetes</taxon>
        <taxon>Auriculariales</taxon>
        <taxon>Exidiaceae</taxon>
        <taxon>Exidia</taxon>
    </lineage>
</organism>
<evidence type="ECO:0000259" key="2">
    <source>
        <dbReference type="Pfam" id="PF20149"/>
    </source>
</evidence>
<accession>A0A165FKQ8</accession>
<feature type="compositionally biased region" description="Polar residues" evidence="1">
    <location>
        <begin position="55"/>
        <end position="72"/>
    </location>
</feature>
<evidence type="ECO:0000256" key="1">
    <source>
        <dbReference type="SAM" id="MobiDB-lite"/>
    </source>
</evidence>
<feature type="domain" description="DUF6532" evidence="2">
    <location>
        <begin position="343"/>
        <end position="565"/>
    </location>
</feature>
<sequence length="615" mass="65206">MPPQRRKKADTATTKGPAAKKPKTHPSYLTQRQRGDARANNGPSDTETPAAPSKGTGSARGNSSTSRQASGTGRQGKAAADSQVALPGEDIPSDGDDNVPRGRIPQQQQPDGSDGAALAPASHGGRTPPAQQLPGQRGLSFAVQHLQTAPPASPVSQFASWANTGPFGSATADGTSLVDKTQESQIHKRKASALNDPGSKAQLALVAKLRAHAAGGSGSNAAAAAAGPLAAQAQPLLLPPPPSSNHVSPVTTPRSLISFDNSPVIPLHGALPSLPAPSSFQWTPDNGLGLQLDSASPAPPPFQPLPLPAGVMLIQPGLAPGRDAAVAQRNCYDHNTQTYIDAALSYVQARILVVYGFPQALKLRQFNEAAWFDARALTQTWYSLIDPIRVYLTHSVASFRSRFKNAILAHVKTAYGLHALNTVEQAARASQLLSGDVFVYRDWITRPTSSVSSTSTAIQEQSAVPSDPTLRAKLKNFTEKLTGKGRAFAHPAILGVIKIVAFEKGTRSKGRSLVALMPTAFENGIPAPFYAFAATAIHHALDTVVAYGKAPEFSESNYYGKYKMWHETAESKFLSEDPRMAELRADDWADVRATFGNHIVHESRHDDAVGTDDED</sequence>
<dbReference type="AlphaFoldDB" id="A0A165FKQ8"/>
<proteinExistence type="predicted"/>
<dbReference type="OrthoDB" id="3331060at2759"/>
<name>A0A165FKQ8_EXIGL</name>
<reference evidence="3 4" key="1">
    <citation type="journal article" date="2016" name="Mol. Biol. Evol.">
        <title>Comparative Genomics of Early-Diverging Mushroom-Forming Fungi Provides Insights into the Origins of Lignocellulose Decay Capabilities.</title>
        <authorList>
            <person name="Nagy L.G."/>
            <person name="Riley R."/>
            <person name="Tritt A."/>
            <person name="Adam C."/>
            <person name="Daum C."/>
            <person name="Floudas D."/>
            <person name="Sun H."/>
            <person name="Yadav J.S."/>
            <person name="Pangilinan J."/>
            <person name="Larsson K.H."/>
            <person name="Matsuura K."/>
            <person name="Barry K."/>
            <person name="Labutti K."/>
            <person name="Kuo R."/>
            <person name="Ohm R.A."/>
            <person name="Bhattacharya S.S."/>
            <person name="Shirouzu T."/>
            <person name="Yoshinaga Y."/>
            <person name="Martin F.M."/>
            <person name="Grigoriev I.V."/>
            <person name="Hibbett D.S."/>
        </authorList>
    </citation>
    <scope>NUCLEOTIDE SEQUENCE [LARGE SCALE GENOMIC DNA]</scope>
    <source>
        <strain evidence="3 4">HHB12029</strain>
    </source>
</reference>